<dbReference type="AlphaFoldDB" id="A0A2S0UII7"/>
<reference evidence="1 2" key="1">
    <citation type="submission" date="2018-04" db="EMBL/GenBank/DDBJ databases">
        <title>Genome sequencing of Gemmobacter.</title>
        <authorList>
            <person name="Yi H."/>
            <person name="Baek M.-G."/>
        </authorList>
    </citation>
    <scope>NUCLEOTIDE SEQUENCE [LARGE SCALE GENOMIC DNA]</scope>
    <source>
        <strain evidence="1 2">HYN0069</strain>
    </source>
</reference>
<gene>
    <name evidence="1" type="ORF">HYN69_02890</name>
</gene>
<dbReference type="Proteomes" id="UP000244496">
    <property type="component" value="Chromosome"/>
</dbReference>
<name>A0A2S0UII7_9RHOB</name>
<sequence>MELLTLQDLCPHLGLDDERTALKVAAGFGFAPRERFGPKDHYRFLWDNLFRFVHGIEPTAHRDIEADLKRPLLHFDGLAASLRKTTEGLRKDVSRGKVILPPAMMLTDRTRAWRLRDIECWIRGEPLPTYVAYIKGNIPSAAEPTDVEMHASPFELEPPLPNQSGGFDPLADILNTNRAIKLPGLNPNTGPIFNMA</sequence>
<accession>A0A2S0UII7</accession>
<evidence type="ECO:0000313" key="1">
    <source>
        <dbReference type="EMBL" id="AWB47591.1"/>
    </source>
</evidence>
<organism evidence="1 2">
    <name type="scientific">Paragemmobacter aquarius</name>
    <dbReference type="NCBI Taxonomy" id="2169400"/>
    <lineage>
        <taxon>Bacteria</taxon>
        <taxon>Pseudomonadati</taxon>
        <taxon>Pseudomonadota</taxon>
        <taxon>Alphaproteobacteria</taxon>
        <taxon>Rhodobacterales</taxon>
        <taxon>Paracoccaceae</taxon>
        <taxon>Paragemmobacter</taxon>
    </lineage>
</organism>
<evidence type="ECO:0000313" key="2">
    <source>
        <dbReference type="Proteomes" id="UP000244496"/>
    </source>
</evidence>
<protein>
    <submittedName>
        <fullName evidence="1">Uncharacterized protein</fullName>
    </submittedName>
</protein>
<dbReference type="EMBL" id="CP028918">
    <property type="protein sequence ID" value="AWB47591.1"/>
    <property type="molecule type" value="Genomic_DNA"/>
</dbReference>
<dbReference type="KEGG" id="geh:HYN69_02890"/>
<proteinExistence type="predicted"/>
<keyword evidence="2" id="KW-1185">Reference proteome</keyword>
<dbReference type="RefSeq" id="WP_108434418.1">
    <property type="nucleotide sequence ID" value="NZ_CP028918.1"/>
</dbReference>